<name>A0A0A8ZND2_ARUDO</name>
<reference evidence="1" key="1">
    <citation type="submission" date="2014-09" db="EMBL/GenBank/DDBJ databases">
        <authorList>
            <person name="Magalhaes I.L.F."/>
            <person name="Oliveira U."/>
            <person name="Santos F.R."/>
            <person name="Vidigal T.H.D.A."/>
            <person name="Brescovit A.D."/>
            <person name="Santos A.J."/>
        </authorList>
    </citation>
    <scope>NUCLEOTIDE SEQUENCE</scope>
    <source>
        <tissue evidence="1">Shoot tissue taken approximately 20 cm above the soil surface</tissue>
    </source>
</reference>
<sequence>MITAAAARLTARASSGWRLR</sequence>
<dbReference type="EMBL" id="GBRH01259645">
    <property type="protein sequence ID" value="JAD38250.1"/>
    <property type="molecule type" value="Transcribed_RNA"/>
</dbReference>
<evidence type="ECO:0000313" key="1">
    <source>
        <dbReference type="EMBL" id="JAD38250.1"/>
    </source>
</evidence>
<accession>A0A0A8ZND2</accession>
<organism evidence="1">
    <name type="scientific">Arundo donax</name>
    <name type="common">Giant reed</name>
    <name type="synonym">Donax arundinaceus</name>
    <dbReference type="NCBI Taxonomy" id="35708"/>
    <lineage>
        <taxon>Eukaryota</taxon>
        <taxon>Viridiplantae</taxon>
        <taxon>Streptophyta</taxon>
        <taxon>Embryophyta</taxon>
        <taxon>Tracheophyta</taxon>
        <taxon>Spermatophyta</taxon>
        <taxon>Magnoliopsida</taxon>
        <taxon>Liliopsida</taxon>
        <taxon>Poales</taxon>
        <taxon>Poaceae</taxon>
        <taxon>PACMAD clade</taxon>
        <taxon>Arundinoideae</taxon>
        <taxon>Arundineae</taxon>
        <taxon>Arundo</taxon>
    </lineage>
</organism>
<proteinExistence type="predicted"/>
<dbReference type="AlphaFoldDB" id="A0A0A8ZND2"/>
<reference evidence="1" key="2">
    <citation type="journal article" date="2015" name="Data Brief">
        <title>Shoot transcriptome of the giant reed, Arundo donax.</title>
        <authorList>
            <person name="Barrero R.A."/>
            <person name="Guerrero F.D."/>
            <person name="Moolhuijzen P."/>
            <person name="Goolsby J.A."/>
            <person name="Tidwell J."/>
            <person name="Bellgard S.E."/>
            <person name="Bellgard M.I."/>
        </authorList>
    </citation>
    <scope>NUCLEOTIDE SEQUENCE</scope>
    <source>
        <tissue evidence="1">Shoot tissue taken approximately 20 cm above the soil surface</tissue>
    </source>
</reference>
<protein>
    <submittedName>
        <fullName evidence="1">Uncharacterized protein</fullName>
    </submittedName>
</protein>